<dbReference type="Proteomes" id="UP001383192">
    <property type="component" value="Unassembled WGS sequence"/>
</dbReference>
<name>A0AAW0C5L2_9AGAR</name>
<dbReference type="AlphaFoldDB" id="A0AAW0C5L2"/>
<feature type="region of interest" description="Disordered" evidence="1">
    <location>
        <begin position="412"/>
        <end position="432"/>
    </location>
</feature>
<evidence type="ECO:0008006" key="4">
    <source>
        <dbReference type="Google" id="ProtNLM"/>
    </source>
</evidence>
<feature type="region of interest" description="Disordered" evidence="1">
    <location>
        <begin position="355"/>
        <end position="376"/>
    </location>
</feature>
<reference evidence="2 3" key="1">
    <citation type="submission" date="2024-01" db="EMBL/GenBank/DDBJ databases">
        <title>A draft genome for a cacao thread blight-causing isolate of Paramarasmius palmivorus.</title>
        <authorList>
            <person name="Baruah I.K."/>
            <person name="Bukari Y."/>
            <person name="Amoako-Attah I."/>
            <person name="Meinhardt L.W."/>
            <person name="Bailey B.A."/>
            <person name="Cohen S.P."/>
        </authorList>
    </citation>
    <scope>NUCLEOTIDE SEQUENCE [LARGE SCALE GENOMIC DNA]</scope>
    <source>
        <strain evidence="2 3">GH-12</strain>
    </source>
</reference>
<evidence type="ECO:0000313" key="2">
    <source>
        <dbReference type="EMBL" id="KAK7033970.1"/>
    </source>
</evidence>
<protein>
    <recommendedName>
        <fullName evidence="4">SWIM-type domain-containing protein</fullName>
    </recommendedName>
</protein>
<evidence type="ECO:0000313" key="3">
    <source>
        <dbReference type="Proteomes" id="UP001383192"/>
    </source>
</evidence>
<feature type="compositionally biased region" description="Polar residues" evidence="1">
    <location>
        <begin position="60"/>
        <end position="71"/>
    </location>
</feature>
<gene>
    <name evidence="2" type="ORF">VNI00_012597</name>
</gene>
<accession>A0AAW0C5L2</accession>
<feature type="compositionally biased region" description="Basic residues" evidence="1">
    <location>
        <begin position="45"/>
        <end position="58"/>
    </location>
</feature>
<dbReference type="EMBL" id="JAYKXP010000059">
    <property type="protein sequence ID" value="KAK7033970.1"/>
    <property type="molecule type" value="Genomic_DNA"/>
</dbReference>
<comment type="caution">
    <text evidence="2">The sequence shown here is derived from an EMBL/GenBank/DDBJ whole genome shotgun (WGS) entry which is preliminary data.</text>
</comment>
<feature type="compositionally biased region" description="Polar residues" evidence="1">
    <location>
        <begin position="32"/>
        <end position="42"/>
    </location>
</feature>
<keyword evidence="3" id="KW-1185">Reference proteome</keyword>
<proteinExistence type="predicted"/>
<evidence type="ECO:0000256" key="1">
    <source>
        <dbReference type="SAM" id="MobiDB-lite"/>
    </source>
</evidence>
<sequence length="515" mass="58556">MPALEPAPQRKRAFVLEPIGDTGRSSVRFPGHTQTFNRSPSKVNPKGRRTRAPNKRRTPAQGSKKPSSTHEPVTEVVHGGEAEICAGGCEEWSGILEDEPMLAVEEVEIDADDTYQWFISLVGEGYVGFVRISRSLFMVQGFDLNRKEGTDAWYHFQARPRGTDVQLTCLCPRGNQHCLHKRFYKEYQESRFGDVLAGEVSTIGDPQVVLFSRRVIGAEEERIRLCFSVEGDSGTEDARSRAVIMYKGNPGGEGRWSCHKDAHVNCSHKRKALALMVRDLQWEGDIDTAGSFEGMYMVDDMNVGESRERAVSYLPILCPEWAALPTDTILYSQPDPCREIEEVIRIGQNSRTFGRKHIRSSLRPPTEKAPDAPRRRRKRVLEQQWIVIPDEGRSKVRRRLLKWMKRWGRTKPGAIGDNKDNKVGVSGDSSEDENYVEGEEKWLELDAIVDALKSGGYHSVASLLVDVFGRGSMEMAERAKRRYRILLEQVSREIGQRQNIDPQNSYRQTTQQYKW</sequence>
<feature type="region of interest" description="Disordered" evidence="1">
    <location>
        <begin position="1"/>
        <end position="75"/>
    </location>
</feature>
<organism evidence="2 3">
    <name type="scientific">Paramarasmius palmivorus</name>
    <dbReference type="NCBI Taxonomy" id="297713"/>
    <lineage>
        <taxon>Eukaryota</taxon>
        <taxon>Fungi</taxon>
        <taxon>Dikarya</taxon>
        <taxon>Basidiomycota</taxon>
        <taxon>Agaricomycotina</taxon>
        <taxon>Agaricomycetes</taxon>
        <taxon>Agaricomycetidae</taxon>
        <taxon>Agaricales</taxon>
        <taxon>Marasmiineae</taxon>
        <taxon>Marasmiaceae</taxon>
        <taxon>Paramarasmius</taxon>
    </lineage>
</organism>